<reference evidence="1 2" key="1">
    <citation type="submission" date="2015-03" db="EMBL/GenBank/DDBJ databases">
        <authorList>
            <person name="Murphy D."/>
        </authorList>
    </citation>
    <scope>NUCLEOTIDE SEQUENCE [LARGE SCALE GENOMIC DNA]</scope>
    <source>
        <strain evidence="1 2">D16</strain>
    </source>
</reference>
<gene>
    <name evidence="1" type="ORF">BN970_04737</name>
</gene>
<evidence type="ECO:0000313" key="2">
    <source>
        <dbReference type="Proteomes" id="UP000182227"/>
    </source>
</evidence>
<dbReference type="Proteomes" id="UP000182227">
    <property type="component" value="Unassembled WGS sequence"/>
</dbReference>
<name>A0A0U1DPX7_9MYCO</name>
<proteinExistence type="predicted"/>
<evidence type="ECO:0000313" key="1">
    <source>
        <dbReference type="EMBL" id="CQD20650.1"/>
    </source>
</evidence>
<sequence>MVPMDSVTVPASSADEVVELVSALIRFDTSNTGDPATTKGEAECAHWVAQQLQEVGYQTEYVEAGAPGRGNVFARLPGADAAGAR</sequence>
<dbReference type="Gene3D" id="3.40.630.10">
    <property type="entry name" value="Zn peptidases"/>
    <property type="match status" value="1"/>
</dbReference>
<dbReference type="SUPFAM" id="SSF53187">
    <property type="entry name" value="Zn-dependent exopeptidases"/>
    <property type="match status" value="1"/>
</dbReference>
<accession>A0A0U1DPX7</accession>
<dbReference type="EMBL" id="CTEF01000004">
    <property type="protein sequence ID" value="CQD20650.1"/>
    <property type="molecule type" value="Genomic_DNA"/>
</dbReference>
<protein>
    <submittedName>
        <fullName evidence="1">Acetylornithine deacetylase/succinyldiaminopimelate desuccinylase-like deacylase</fullName>
    </submittedName>
</protein>
<dbReference type="AlphaFoldDB" id="A0A0U1DPX7"/>
<organism evidence="1 2">
    <name type="scientific">Mycolicibacterium conceptionense</name>
    <dbReference type="NCBI Taxonomy" id="451644"/>
    <lineage>
        <taxon>Bacteria</taxon>
        <taxon>Bacillati</taxon>
        <taxon>Actinomycetota</taxon>
        <taxon>Actinomycetes</taxon>
        <taxon>Mycobacteriales</taxon>
        <taxon>Mycobacteriaceae</taxon>
        <taxon>Mycolicibacterium</taxon>
    </lineage>
</organism>